<organism evidence="2 3">
    <name type="scientific">Leptospira broomii serovar Hurstbridge str. 5399</name>
    <dbReference type="NCBI Taxonomy" id="1049789"/>
    <lineage>
        <taxon>Bacteria</taxon>
        <taxon>Pseudomonadati</taxon>
        <taxon>Spirochaetota</taxon>
        <taxon>Spirochaetia</taxon>
        <taxon>Leptospirales</taxon>
        <taxon>Leptospiraceae</taxon>
        <taxon>Leptospira</taxon>
    </lineage>
</organism>
<dbReference type="NCBIfam" id="NF033516">
    <property type="entry name" value="transpos_IS3"/>
    <property type="match status" value="1"/>
</dbReference>
<comment type="caution">
    <text evidence="2">The sequence shown here is derived from an EMBL/GenBank/DDBJ whole genome shotgun (WGS) entry which is preliminary data.</text>
</comment>
<dbReference type="AlphaFoldDB" id="T0F222"/>
<feature type="domain" description="Integrase catalytic" evidence="1">
    <location>
        <begin position="63"/>
        <end position="236"/>
    </location>
</feature>
<dbReference type="EMBL" id="AHMO02000008">
    <property type="protein sequence ID" value="EQA45145.1"/>
    <property type="molecule type" value="Genomic_DNA"/>
</dbReference>
<dbReference type="InterPro" id="IPR050900">
    <property type="entry name" value="Transposase_IS3/IS150/IS904"/>
</dbReference>
<keyword evidence="3" id="KW-1185">Reference proteome</keyword>
<dbReference type="GO" id="GO:0003676">
    <property type="term" value="F:nucleic acid binding"/>
    <property type="evidence" value="ECO:0007669"/>
    <property type="project" value="InterPro"/>
</dbReference>
<reference evidence="2" key="1">
    <citation type="submission" date="2013-05" db="EMBL/GenBank/DDBJ databases">
        <authorList>
            <person name="Harkins D.M."/>
            <person name="Durkin A.S."/>
            <person name="Brinkac L.M."/>
            <person name="Haft D.H."/>
            <person name="Selengut J.D."/>
            <person name="Sanka R."/>
            <person name="DePew J."/>
            <person name="Purushe J."/>
            <person name="Hartskeerl R.A."/>
            <person name="Ahmed A."/>
            <person name="van der Linden H."/>
            <person name="Goris M.G.A."/>
            <person name="Vinetz J.M."/>
            <person name="Sutton G.G."/>
            <person name="Nierman W.C."/>
            <person name="Fouts D.E."/>
        </authorList>
    </citation>
    <scope>NUCLEOTIDE SEQUENCE [LARGE SCALE GENOMIC DNA]</scope>
    <source>
        <strain evidence="2">5399</strain>
    </source>
</reference>
<dbReference type="GO" id="GO:0015074">
    <property type="term" value="P:DNA integration"/>
    <property type="evidence" value="ECO:0007669"/>
    <property type="project" value="InterPro"/>
</dbReference>
<evidence type="ECO:0000313" key="3">
    <source>
        <dbReference type="Proteomes" id="UP000015454"/>
    </source>
</evidence>
<dbReference type="PANTHER" id="PTHR46889:SF4">
    <property type="entry name" value="TRANSPOSASE INSO FOR INSERTION SEQUENCE ELEMENT IS911B-RELATED"/>
    <property type="match status" value="1"/>
</dbReference>
<dbReference type="SUPFAM" id="SSF53098">
    <property type="entry name" value="Ribonuclease H-like"/>
    <property type="match status" value="1"/>
</dbReference>
<dbReference type="InterPro" id="IPR036397">
    <property type="entry name" value="RNaseH_sf"/>
</dbReference>
<dbReference type="InterPro" id="IPR048020">
    <property type="entry name" value="Transpos_IS3"/>
</dbReference>
<dbReference type="InterPro" id="IPR012337">
    <property type="entry name" value="RNaseH-like_sf"/>
</dbReference>
<protein>
    <submittedName>
        <fullName evidence="2">Integrase core domain protein</fullName>
    </submittedName>
</protein>
<dbReference type="Proteomes" id="UP000015454">
    <property type="component" value="Unassembled WGS sequence"/>
</dbReference>
<gene>
    <name evidence="2" type="ORF">LEP1GSC050_4349</name>
</gene>
<dbReference type="STRING" id="1049789.LEP1GSC050_4349"/>
<dbReference type="InterPro" id="IPR001584">
    <property type="entry name" value="Integrase_cat-core"/>
</dbReference>
<evidence type="ECO:0000259" key="1">
    <source>
        <dbReference type="PROSITE" id="PS50994"/>
    </source>
</evidence>
<name>T0F222_9LEPT</name>
<dbReference type="Gene3D" id="3.30.420.10">
    <property type="entry name" value="Ribonuclease H-like superfamily/Ribonuclease H"/>
    <property type="match status" value="1"/>
</dbReference>
<sequence length="237" mass="27740">MSGKNDSESSFLIRLSQARVQALPFLRKVLGSSALSIAPRNSKSILPHNLSNLKPLTAKDLFNNRFPNLNLSYYTDLTKNILTNITYIPIAGKANYLFVIKDLFNREIMGWEIAPSLETRHLLTAFKRALIRRKSPKGIIFHSDRGVQYVSEDFRKELNTNEFIQSMSRKGNCYDNAPMESFFKTPKVEEVYRRKFNTIKEAKYFLFDYIERYYNRRRRHSTLGYLSPVEFREKITA</sequence>
<dbReference type="Pfam" id="PF13333">
    <property type="entry name" value="rve_2"/>
    <property type="match status" value="1"/>
</dbReference>
<dbReference type="PROSITE" id="PS50994">
    <property type="entry name" value="INTEGRASE"/>
    <property type="match status" value="1"/>
</dbReference>
<dbReference type="PANTHER" id="PTHR46889">
    <property type="entry name" value="TRANSPOSASE INSF FOR INSERTION SEQUENCE IS3B-RELATED"/>
    <property type="match status" value="1"/>
</dbReference>
<evidence type="ECO:0000313" key="2">
    <source>
        <dbReference type="EMBL" id="EQA45145.1"/>
    </source>
</evidence>
<dbReference type="Pfam" id="PF00665">
    <property type="entry name" value="rve"/>
    <property type="match status" value="1"/>
</dbReference>
<proteinExistence type="predicted"/>
<accession>T0F222</accession>
<dbReference type="RefSeq" id="WP_010568934.1">
    <property type="nucleotide sequence ID" value="NZ_AHMO02000008.1"/>
</dbReference>